<accession>A0A8J2JZE1</accession>
<evidence type="ECO:0000313" key="2">
    <source>
        <dbReference type="Proteomes" id="UP000708208"/>
    </source>
</evidence>
<dbReference type="AlphaFoldDB" id="A0A8J2JZE1"/>
<protein>
    <submittedName>
        <fullName evidence="1">Uncharacterized protein</fullName>
    </submittedName>
</protein>
<gene>
    <name evidence="1" type="ORF">AFUS01_LOCUS18066</name>
</gene>
<feature type="non-terminal residue" evidence="1">
    <location>
        <position position="1"/>
    </location>
</feature>
<reference evidence="1" key="1">
    <citation type="submission" date="2021-06" db="EMBL/GenBank/DDBJ databases">
        <authorList>
            <person name="Hodson N. C."/>
            <person name="Mongue J. A."/>
            <person name="Jaron S. K."/>
        </authorList>
    </citation>
    <scope>NUCLEOTIDE SEQUENCE</scope>
</reference>
<evidence type="ECO:0000313" key="1">
    <source>
        <dbReference type="EMBL" id="CAG7729342.1"/>
    </source>
</evidence>
<dbReference type="EMBL" id="CAJVCH010176902">
    <property type="protein sequence ID" value="CAG7729342.1"/>
    <property type="molecule type" value="Genomic_DNA"/>
</dbReference>
<dbReference type="Proteomes" id="UP000708208">
    <property type="component" value="Unassembled WGS sequence"/>
</dbReference>
<organism evidence="1 2">
    <name type="scientific">Allacma fusca</name>
    <dbReference type="NCBI Taxonomy" id="39272"/>
    <lineage>
        <taxon>Eukaryota</taxon>
        <taxon>Metazoa</taxon>
        <taxon>Ecdysozoa</taxon>
        <taxon>Arthropoda</taxon>
        <taxon>Hexapoda</taxon>
        <taxon>Collembola</taxon>
        <taxon>Symphypleona</taxon>
        <taxon>Sminthuridae</taxon>
        <taxon>Allacma</taxon>
    </lineage>
</organism>
<comment type="caution">
    <text evidence="1">The sequence shown here is derived from an EMBL/GenBank/DDBJ whole genome shotgun (WGS) entry which is preliminary data.</text>
</comment>
<keyword evidence="2" id="KW-1185">Reference proteome</keyword>
<proteinExistence type="predicted"/>
<sequence length="113" mass="13021">NDNELCHPPPDYFNVVVDKSKFQEQSDGFVNNGFIPDISEHLGLTTPNGMKQRTPSANFNQSDLENGIVCKRDEFMLENDRRNSLKSIRFRLLRVVDADKIREDLFVKTFANT</sequence>
<name>A0A8J2JZE1_9HEXA</name>
<feature type="non-terminal residue" evidence="1">
    <location>
        <position position="113"/>
    </location>
</feature>